<protein>
    <recommendedName>
        <fullName evidence="8">PQ-loop repeat-containing protein</fullName>
    </recommendedName>
</protein>
<reference evidence="7" key="1">
    <citation type="journal article" date="2019" name="Int. J. Syst. Evol. Microbiol.">
        <title>The Global Catalogue of Microorganisms (GCM) 10K type strain sequencing project: providing services to taxonomists for standard genome sequencing and annotation.</title>
        <authorList>
            <consortium name="The Broad Institute Genomics Platform"/>
            <consortium name="The Broad Institute Genome Sequencing Center for Infectious Disease"/>
            <person name="Wu L."/>
            <person name="Ma J."/>
        </authorList>
    </citation>
    <scope>NUCLEOTIDE SEQUENCE [LARGE SCALE GENOMIC DNA]</scope>
    <source>
        <strain evidence="7">JCM 16929</strain>
    </source>
</reference>
<keyword evidence="4 5" id="KW-0472">Membrane</keyword>
<gene>
    <name evidence="6" type="ORF">GCM10022236_15350</name>
</gene>
<keyword evidence="3 5" id="KW-1133">Transmembrane helix</keyword>
<feature type="transmembrane region" description="Helical" evidence="5">
    <location>
        <begin position="140"/>
        <end position="160"/>
    </location>
</feature>
<evidence type="ECO:0000256" key="5">
    <source>
        <dbReference type="SAM" id="Phobius"/>
    </source>
</evidence>
<comment type="subcellular location">
    <subcellularLocation>
        <location evidence="1">Membrane</location>
        <topology evidence="1">Multi-pass membrane protein</topology>
    </subcellularLocation>
</comment>
<dbReference type="RefSeq" id="WP_344803039.1">
    <property type="nucleotide sequence ID" value="NZ_BAABAB010000010.1"/>
</dbReference>
<feature type="transmembrane region" description="Helical" evidence="5">
    <location>
        <begin position="38"/>
        <end position="55"/>
    </location>
</feature>
<evidence type="ECO:0008006" key="8">
    <source>
        <dbReference type="Google" id="ProtNLM"/>
    </source>
</evidence>
<proteinExistence type="predicted"/>
<organism evidence="6 7">
    <name type="scientific">Microlunatus ginsengisoli</name>
    <dbReference type="NCBI Taxonomy" id="363863"/>
    <lineage>
        <taxon>Bacteria</taxon>
        <taxon>Bacillati</taxon>
        <taxon>Actinomycetota</taxon>
        <taxon>Actinomycetes</taxon>
        <taxon>Propionibacteriales</taxon>
        <taxon>Propionibacteriaceae</taxon>
        <taxon>Microlunatus</taxon>
    </lineage>
</organism>
<dbReference type="Proteomes" id="UP001501490">
    <property type="component" value="Unassembled WGS sequence"/>
</dbReference>
<dbReference type="InterPro" id="IPR006603">
    <property type="entry name" value="PQ-loop_rpt"/>
</dbReference>
<dbReference type="EMBL" id="BAABAB010000010">
    <property type="protein sequence ID" value="GAA3614366.1"/>
    <property type="molecule type" value="Genomic_DNA"/>
</dbReference>
<sequence length="203" mass="21476">MFIEALGWAAAVLGAGVALPQVIRLFQTRTTAGLSAPAWQATLGANIAWLVHGFITGHANIWLPNLCYLIITLVILSRLIVERGLSPWATLAPGLALGAVSVGLDVWTGPVVFAIAALVPSAFTQLAQFRALVISTNVQAVSLTFLILNVVNQVLWLSWGTLAGEVSIILCASALGTLMLLNLAWGALRRYGLVRARLAQLSA</sequence>
<feature type="transmembrane region" description="Helical" evidence="5">
    <location>
        <begin position="61"/>
        <end position="81"/>
    </location>
</feature>
<evidence type="ECO:0000256" key="2">
    <source>
        <dbReference type="ARBA" id="ARBA00022692"/>
    </source>
</evidence>
<accession>A0ABP6ZNH4</accession>
<evidence type="ECO:0000256" key="1">
    <source>
        <dbReference type="ARBA" id="ARBA00004141"/>
    </source>
</evidence>
<evidence type="ECO:0000256" key="3">
    <source>
        <dbReference type="ARBA" id="ARBA00022989"/>
    </source>
</evidence>
<dbReference type="Pfam" id="PF04193">
    <property type="entry name" value="PQ-loop"/>
    <property type="match status" value="1"/>
</dbReference>
<name>A0ABP6ZNH4_9ACTN</name>
<keyword evidence="7" id="KW-1185">Reference proteome</keyword>
<dbReference type="Gene3D" id="1.20.1280.290">
    <property type="match status" value="2"/>
</dbReference>
<evidence type="ECO:0000313" key="6">
    <source>
        <dbReference type="EMBL" id="GAA3614366.1"/>
    </source>
</evidence>
<keyword evidence="2 5" id="KW-0812">Transmembrane</keyword>
<feature type="transmembrane region" description="Helical" evidence="5">
    <location>
        <begin position="166"/>
        <end position="188"/>
    </location>
</feature>
<comment type="caution">
    <text evidence="6">The sequence shown here is derived from an EMBL/GenBank/DDBJ whole genome shotgun (WGS) entry which is preliminary data.</text>
</comment>
<evidence type="ECO:0000313" key="7">
    <source>
        <dbReference type="Proteomes" id="UP001501490"/>
    </source>
</evidence>
<evidence type="ECO:0000256" key="4">
    <source>
        <dbReference type="ARBA" id="ARBA00023136"/>
    </source>
</evidence>
<feature type="transmembrane region" description="Helical" evidence="5">
    <location>
        <begin position="6"/>
        <end position="26"/>
    </location>
</feature>
<feature type="transmembrane region" description="Helical" evidence="5">
    <location>
        <begin position="88"/>
        <end position="107"/>
    </location>
</feature>